<proteinExistence type="predicted"/>
<reference evidence="4" key="2">
    <citation type="submission" date="2025-08" db="UniProtKB">
        <authorList>
            <consortium name="Ensembl"/>
        </authorList>
    </citation>
    <scope>IDENTIFICATION</scope>
</reference>
<evidence type="ECO:0000259" key="3">
    <source>
        <dbReference type="PROSITE" id="PS50835"/>
    </source>
</evidence>
<dbReference type="SMART" id="SM00409">
    <property type="entry name" value="IG"/>
    <property type="match status" value="1"/>
</dbReference>
<dbReference type="FunFam" id="2.60.40.10:FF:000032">
    <property type="entry name" value="palladin isoform X1"/>
    <property type="match status" value="1"/>
</dbReference>
<evidence type="ECO:0000313" key="5">
    <source>
        <dbReference type="Proteomes" id="UP000265160"/>
    </source>
</evidence>
<evidence type="ECO:0000313" key="4">
    <source>
        <dbReference type="Ensembl" id="ENSMZEP00005024822.1"/>
    </source>
</evidence>
<dbReference type="PANTHER" id="PTHR47633:SF4">
    <property type="entry name" value="MYOPALLADIN ISOFORM X1"/>
    <property type="match status" value="1"/>
</dbReference>
<organism evidence="4 5">
    <name type="scientific">Maylandia zebra</name>
    <name type="common">zebra mbuna</name>
    <dbReference type="NCBI Taxonomy" id="106582"/>
    <lineage>
        <taxon>Eukaryota</taxon>
        <taxon>Metazoa</taxon>
        <taxon>Chordata</taxon>
        <taxon>Craniata</taxon>
        <taxon>Vertebrata</taxon>
        <taxon>Euteleostomi</taxon>
        <taxon>Actinopterygii</taxon>
        <taxon>Neopterygii</taxon>
        <taxon>Teleostei</taxon>
        <taxon>Neoteleostei</taxon>
        <taxon>Acanthomorphata</taxon>
        <taxon>Ovalentaria</taxon>
        <taxon>Cichlomorphae</taxon>
        <taxon>Cichliformes</taxon>
        <taxon>Cichlidae</taxon>
        <taxon>African cichlids</taxon>
        <taxon>Pseudocrenilabrinae</taxon>
        <taxon>Haplochromini</taxon>
        <taxon>Maylandia</taxon>
        <taxon>Maylandia zebra complex</taxon>
    </lineage>
</organism>
<reference evidence="4" key="3">
    <citation type="submission" date="2025-09" db="UniProtKB">
        <authorList>
            <consortium name="Ensembl"/>
        </authorList>
    </citation>
    <scope>IDENTIFICATION</scope>
</reference>
<dbReference type="PANTHER" id="PTHR47633">
    <property type="entry name" value="IMMUNOGLOBULIN"/>
    <property type="match status" value="1"/>
</dbReference>
<feature type="domain" description="Ig-like" evidence="3">
    <location>
        <begin position="48"/>
        <end position="129"/>
    </location>
</feature>
<keyword evidence="1" id="KW-1015">Disulfide bond</keyword>
<name>A0A3P9CS25_9CICH</name>
<dbReference type="InterPro" id="IPR013783">
    <property type="entry name" value="Ig-like_fold"/>
</dbReference>
<dbReference type="InterPro" id="IPR007110">
    <property type="entry name" value="Ig-like_dom"/>
</dbReference>
<evidence type="ECO:0000256" key="1">
    <source>
        <dbReference type="ARBA" id="ARBA00023157"/>
    </source>
</evidence>
<dbReference type="SUPFAM" id="SSF48726">
    <property type="entry name" value="Immunoglobulin"/>
    <property type="match status" value="1"/>
</dbReference>
<dbReference type="InterPro" id="IPR036179">
    <property type="entry name" value="Ig-like_dom_sf"/>
</dbReference>
<accession>A0A3P9CS25</accession>
<dbReference type="InterPro" id="IPR003599">
    <property type="entry name" value="Ig_sub"/>
</dbReference>
<keyword evidence="2" id="KW-0393">Immunoglobulin domain</keyword>
<dbReference type="STRING" id="106582.ENSMZEP00005024822"/>
<dbReference type="Pfam" id="PF07679">
    <property type="entry name" value="I-set"/>
    <property type="match status" value="1"/>
</dbReference>
<dbReference type="InterPro" id="IPR013098">
    <property type="entry name" value="Ig_I-set"/>
</dbReference>
<dbReference type="Ensembl" id="ENSMZET00005025631.1">
    <property type="protein sequence ID" value="ENSMZEP00005024822.1"/>
    <property type="gene ID" value="ENSMZEG00005018539.1"/>
</dbReference>
<evidence type="ECO:0000256" key="2">
    <source>
        <dbReference type="ARBA" id="ARBA00023319"/>
    </source>
</evidence>
<sequence length="162" mass="18195">QCLQDPRILFLSASCRKGAYRMDEIERMAPEGGPAGVGADEESEKTKPDIVLLPEPFQSILEGEAAEFKCKLIACPPPTILWFHNNRSIPKEHRRRIYTDSKMHVHTTSLVIHGVKEKDSGSYKVMAINIEGSLIFLFPNSSCTLDLREKSDINQALLGLNW</sequence>
<protein>
    <recommendedName>
        <fullName evidence="3">Ig-like domain-containing protein</fullName>
    </recommendedName>
</protein>
<dbReference type="PROSITE" id="PS50835">
    <property type="entry name" value="IG_LIKE"/>
    <property type="match status" value="1"/>
</dbReference>
<keyword evidence="5" id="KW-1185">Reference proteome</keyword>
<dbReference type="Gene3D" id="2.60.40.10">
    <property type="entry name" value="Immunoglobulins"/>
    <property type="match status" value="1"/>
</dbReference>
<dbReference type="Proteomes" id="UP000265160">
    <property type="component" value="LG16"/>
</dbReference>
<dbReference type="AlphaFoldDB" id="A0A3P9CS25"/>
<reference evidence="4 5" key="1">
    <citation type="journal article" date="2014" name="Nature">
        <title>The genomic substrate for adaptive radiation in African cichlid fish.</title>
        <authorList>
            <person name="Brawand D."/>
            <person name="Wagner C.E."/>
            <person name="Li Y.I."/>
            <person name="Malinsky M."/>
            <person name="Keller I."/>
            <person name="Fan S."/>
            <person name="Simakov O."/>
            <person name="Ng A.Y."/>
            <person name="Lim Z.W."/>
            <person name="Bezault E."/>
            <person name="Turner-Maier J."/>
            <person name="Johnson J."/>
            <person name="Alcazar R."/>
            <person name="Noh H.J."/>
            <person name="Russell P."/>
            <person name="Aken B."/>
            <person name="Alfoldi J."/>
            <person name="Amemiya C."/>
            <person name="Azzouzi N."/>
            <person name="Baroiller J.F."/>
            <person name="Barloy-Hubler F."/>
            <person name="Berlin A."/>
            <person name="Bloomquist R."/>
            <person name="Carleton K.L."/>
            <person name="Conte M.A."/>
            <person name="D'Cotta H."/>
            <person name="Eshel O."/>
            <person name="Gaffney L."/>
            <person name="Galibert F."/>
            <person name="Gante H.F."/>
            <person name="Gnerre S."/>
            <person name="Greuter L."/>
            <person name="Guyon R."/>
            <person name="Haddad N.S."/>
            <person name="Haerty W."/>
            <person name="Harris R.M."/>
            <person name="Hofmann H.A."/>
            <person name="Hourlier T."/>
            <person name="Hulata G."/>
            <person name="Jaffe D.B."/>
            <person name="Lara M."/>
            <person name="Lee A.P."/>
            <person name="MacCallum I."/>
            <person name="Mwaiko S."/>
            <person name="Nikaido M."/>
            <person name="Nishihara H."/>
            <person name="Ozouf-Costaz C."/>
            <person name="Penman D.J."/>
            <person name="Przybylski D."/>
            <person name="Rakotomanga M."/>
            <person name="Renn S.C.P."/>
            <person name="Ribeiro F.J."/>
            <person name="Ron M."/>
            <person name="Salzburger W."/>
            <person name="Sanchez-Pulido L."/>
            <person name="Santos M.E."/>
            <person name="Searle S."/>
            <person name="Sharpe T."/>
            <person name="Swofford R."/>
            <person name="Tan F.J."/>
            <person name="Williams L."/>
            <person name="Young S."/>
            <person name="Yin S."/>
            <person name="Okada N."/>
            <person name="Kocher T.D."/>
            <person name="Miska E.A."/>
            <person name="Lander E.S."/>
            <person name="Venkatesh B."/>
            <person name="Fernald R.D."/>
            <person name="Meyer A."/>
            <person name="Ponting C.P."/>
            <person name="Streelman J.T."/>
            <person name="Lindblad-Toh K."/>
            <person name="Seehausen O."/>
            <person name="Di Palma F."/>
        </authorList>
    </citation>
    <scope>NUCLEOTIDE SEQUENCE</scope>
</reference>